<dbReference type="GO" id="GO:0003676">
    <property type="term" value="F:nucleic acid binding"/>
    <property type="evidence" value="ECO:0007669"/>
    <property type="project" value="InterPro"/>
</dbReference>
<dbReference type="AlphaFoldDB" id="A0A914D5D2"/>
<dbReference type="PANTHER" id="PTHR46068:SF1">
    <property type="entry name" value="TRANSPOSASE IS30-LIKE HTH DOMAIN-CONTAINING PROTEIN"/>
    <property type="match status" value="1"/>
</dbReference>
<organism evidence="1 2">
    <name type="scientific">Acrobeloides nanus</name>
    <dbReference type="NCBI Taxonomy" id="290746"/>
    <lineage>
        <taxon>Eukaryota</taxon>
        <taxon>Metazoa</taxon>
        <taxon>Ecdysozoa</taxon>
        <taxon>Nematoda</taxon>
        <taxon>Chromadorea</taxon>
        <taxon>Rhabditida</taxon>
        <taxon>Tylenchina</taxon>
        <taxon>Cephalobomorpha</taxon>
        <taxon>Cephaloboidea</taxon>
        <taxon>Cephalobidae</taxon>
        <taxon>Acrobeloides</taxon>
    </lineage>
</organism>
<dbReference type="WBParaSite" id="ACRNAN_scaffold194.g14607.t1">
    <property type="protein sequence ID" value="ACRNAN_scaffold194.g14607.t1"/>
    <property type="gene ID" value="ACRNAN_scaffold194.g14607"/>
</dbReference>
<accession>A0A914D5D2</accession>
<dbReference type="InterPro" id="IPR036397">
    <property type="entry name" value="RNaseH_sf"/>
</dbReference>
<dbReference type="PANTHER" id="PTHR46068">
    <property type="entry name" value="PROTEIN CBG27172"/>
    <property type="match status" value="1"/>
</dbReference>
<keyword evidence="1" id="KW-1185">Reference proteome</keyword>
<evidence type="ECO:0000313" key="1">
    <source>
        <dbReference type="Proteomes" id="UP000887540"/>
    </source>
</evidence>
<dbReference type="Proteomes" id="UP000887540">
    <property type="component" value="Unplaced"/>
</dbReference>
<proteinExistence type="predicted"/>
<dbReference type="Gene3D" id="3.30.420.10">
    <property type="entry name" value="Ribonuclease H-like superfamily/Ribonuclease H"/>
    <property type="match status" value="1"/>
</dbReference>
<sequence length="118" mass="13816">MYFHWTFQQDSAPSHASIKENLTKFKIPTQKWLDEHFPDFIKKYEWPVASLDLNSLDYSIWSILEAQVNAEAHDSVDSLKQVIMEAFENLNQDMINRAVDDWMRRLDAVIAAEGGHFE</sequence>
<evidence type="ECO:0000313" key="2">
    <source>
        <dbReference type="WBParaSite" id="ACRNAN_scaffold194.g14607.t1"/>
    </source>
</evidence>
<name>A0A914D5D2_9BILA</name>
<reference evidence="2" key="1">
    <citation type="submission" date="2022-11" db="UniProtKB">
        <authorList>
            <consortium name="WormBaseParasite"/>
        </authorList>
    </citation>
    <scope>IDENTIFICATION</scope>
</reference>
<protein>
    <submittedName>
        <fullName evidence="2">Transposase</fullName>
    </submittedName>
</protein>